<organism evidence="5 6">
    <name type="scientific">Trichostrongylus colubriformis</name>
    <name type="common">Black scour worm</name>
    <dbReference type="NCBI Taxonomy" id="6319"/>
    <lineage>
        <taxon>Eukaryota</taxon>
        <taxon>Metazoa</taxon>
        <taxon>Ecdysozoa</taxon>
        <taxon>Nematoda</taxon>
        <taxon>Chromadorea</taxon>
        <taxon>Rhabditida</taxon>
        <taxon>Rhabditina</taxon>
        <taxon>Rhabditomorpha</taxon>
        <taxon>Strongyloidea</taxon>
        <taxon>Trichostrongylidae</taxon>
        <taxon>Trichostrongylus</taxon>
    </lineage>
</organism>
<dbReference type="InterPro" id="IPR023214">
    <property type="entry name" value="HAD_sf"/>
</dbReference>
<dbReference type="SUPFAM" id="SSF56784">
    <property type="entry name" value="HAD-like"/>
    <property type="match status" value="1"/>
</dbReference>
<dbReference type="AlphaFoldDB" id="A0AAN8IC44"/>
<comment type="similarity">
    <text evidence="1">Belongs to the 5'(3')-deoxyribonucleotidase family.</text>
</comment>
<dbReference type="PANTHER" id="PTHR12103:SF15">
    <property type="entry name" value="CYTOSOLIC PURINE 5'-NUCLEOTIDASE"/>
    <property type="match status" value="1"/>
</dbReference>
<dbReference type="PANTHER" id="PTHR12103">
    <property type="entry name" value="5'-NUCLEOTIDASE DOMAIN-CONTAINING"/>
    <property type="match status" value="1"/>
</dbReference>
<evidence type="ECO:0000256" key="4">
    <source>
        <dbReference type="ARBA" id="ARBA00022842"/>
    </source>
</evidence>
<gene>
    <name evidence="5" type="ORF">GCK32_012127</name>
</gene>
<evidence type="ECO:0000256" key="3">
    <source>
        <dbReference type="ARBA" id="ARBA00022801"/>
    </source>
</evidence>
<reference evidence="5 6" key="1">
    <citation type="submission" date="2019-10" db="EMBL/GenBank/DDBJ databases">
        <title>Assembly and Annotation for the nematode Trichostrongylus colubriformis.</title>
        <authorList>
            <person name="Martin J."/>
        </authorList>
    </citation>
    <scope>NUCLEOTIDE SEQUENCE [LARGE SCALE GENOMIC DNA]</scope>
    <source>
        <strain evidence="5">G859</strain>
        <tissue evidence="5">Whole worm</tissue>
    </source>
</reference>
<dbReference type="GO" id="GO:0008253">
    <property type="term" value="F:5'-nucleotidase activity"/>
    <property type="evidence" value="ECO:0007669"/>
    <property type="project" value="TreeGrafter"/>
</dbReference>
<comment type="caution">
    <text evidence="5">The sequence shown here is derived from an EMBL/GenBank/DDBJ whole genome shotgun (WGS) entry which is preliminary data.</text>
</comment>
<keyword evidence="2" id="KW-0479">Metal-binding</keyword>
<evidence type="ECO:0000256" key="2">
    <source>
        <dbReference type="ARBA" id="ARBA00022723"/>
    </source>
</evidence>
<keyword evidence="4" id="KW-0460">Magnesium</keyword>
<proteinExistence type="inferred from homology"/>
<dbReference type="GO" id="GO:0046872">
    <property type="term" value="F:metal ion binding"/>
    <property type="evidence" value="ECO:0007669"/>
    <property type="project" value="UniProtKB-KW"/>
</dbReference>
<dbReference type="NCBIfam" id="TIGR02244">
    <property type="entry name" value="HAD-IG-Ncltidse"/>
    <property type="match status" value="1"/>
</dbReference>
<dbReference type="InterPro" id="IPR036412">
    <property type="entry name" value="HAD-like_sf"/>
</dbReference>
<protein>
    <submittedName>
        <fullName evidence="5">HAD superfamily hydrolase 5'-nucleotidase</fullName>
    </submittedName>
</protein>
<evidence type="ECO:0000313" key="6">
    <source>
        <dbReference type="Proteomes" id="UP001331761"/>
    </source>
</evidence>
<keyword evidence="6" id="KW-1185">Reference proteome</keyword>
<dbReference type="Pfam" id="PF05761">
    <property type="entry name" value="5_nucleotid"/>
    <property type="match status" value="1"/>
</dbReference>
<keyword evidence="3 5" id="KW-0378">Hydrolase</keyword>
<dbReference type="Gene3D" id="3.40.50.1000">
    <property type="entry name" value="HAD superfamily/HAD-like"/>
    <property type="match status" value="1"/>
</dbReference>
<evidence type="ECO:0000256" key="1">
    <source>
        <dbReference type="ARBA" id="ARBA00009589"/>
    </source>
</evidence>
<dbReference type="EMBL" id="WIXE01020899">
    <property type="protein sequence ID" value="KAK5968864.1"/>
    <property type="molecule type" value="Genomic_DNA"/>
</dbReference>
<sequence length="286" mass="33109">MAFSLAVQRLIDIGYPEDFQNLTYKAGFVVRNAWYDKRLGNLLKTDEHWNILTAFHGFRKLDKKEIRQQYPNKHVSLEETRIFVLNTVFNLSEGVLLASMVDYFDNHEEAYQKLANGTGYNKKGTRQIILYSTIFDDCRSAFEYINEVDGFKRTICSNLSEYIARDDRAVQMMKMLSQHGKKLFLLTNSPWLYTMALMTHVMGPNWQDLFDVVIVNGCKPRWFLQDIAFKEVDRITGKEKVGNHLGPLRKGDVYCRGCATDFIRQMGLAGKDILYVGDHIFGDVLK</sequence>
<dbReference type="Proteomes" id="UP001331761">
    <property type="component" value="Unassembled WGS sequence"/>
</dbReference>
<dbReference type="InterPro" id="IPR008380">
    <property type="entry name" value="HAD-SF_hydro_IG_5-nucl"/>
</dbReference>
<accession>A0AAN8IC44</accession>
<name>A0AAN8IC44_TRICO</name>
<evidence type="ECO:0000313" key="5">
    <source>
        <dbReference type="EMBL" id="KAK5968864.1"/>
    </source>
</evidence>